<dbReference type="Pfam" id="PF00400">
    <property type="entry name" value="WD40"/>
    <property type="match status" value="4"/>
</dbReference>
<evidence type="ECO:0000259" key="3">
    <source>
        <dbReference type="Pfam" id="PF12894"/>
    </source>
</evidence>
<proteinExistence type="predicted"/>
<feature type="repeat" description="WD" evidence="1">
    <location>
        <begin position="417"/>
        <end position="458"/>
    </location>
</feature>
<feature type="repeat" description="WD" evidence="1">
    <location>
        <begin position="144"/>
        <end position="175"/>
    </location>
</feature>
<dbReference type="SUPFAM" id="SSF50978">
    <property type="entry name" value="WD40 repeat-like"/>
    <property type="match status" value="2"/>
</dbReference>
<dbReference type="AlphaFoldDB" id="A0AAV8UQT3"/>
<feature type="domain" description="Anaphase-promoting complex subunit 4-like WD40" evidence="3">
    <location>
        <begin position="588"/>
        <end position="633"/>
    </location>
</feature>
<reference evidence="4 5" key="1">
    <citation type="journal article" date="2023" name="Nat. Commun.">
        <title>Origin of minicircular mitochondrial genomes in red algae.</title>
        <authorList>
            <person name="Lee Y."/>
            <person name="Cho C.H."/>
            <person name="Lee Y.M."/>
            <person name="Park S.I."/>
            <person name="Yang J.H."/>
            <person name="West J.A."/>
            <person name="Bhattacharya D."/>
            <person name="Yoon H.S."/>
        </authorList>
    </citation>
    <scope>NUCLEOTIDE SEQUENCE [LARGE SCALE GENOMIC DNA]</scope>
    <source>
        <strain evidence="4 5">CCMP1338</strain>
        <tissue evidence="4">Whole cell</tissue>
    </source>
</reference>
<organism evidence="4 5">
    <name type="scientific">Rhodosorus marinus</name>
    <dbReference type="NCBI Taxonomy" id="101924"/>
    <lineage>
        <taxon>Eukaryota</taxon>
        <taxon>Rhodophyta</taxon>
        <taxon>Stylonematophyceae</taxon>
        <taxon>Stylonematales</taxon>
        <taxon>Stylonemataceae</taxon>
        <taxon>Rhodosorus</taxon>
    </lineage>
</organism>
<dbReference type="CDD" id="cd00200">
    <property type="entry name" value="WD40"/>
    <property type="match status" value="1"/>
</dbReference>
<feature type="compositionally biased region" description="Acidic residues" evidence="2">
    <location>
        <begin position="257"/>
        <end position="284"/>
    </location>
</feature>
<dbReference type="PROSITE" id="PS50082">
    <property type="entry name" value="WD_REPEATS_2"/>
    <property type="match status" value="5"/>
</dbReference>
<dbReference type="GO" id="GO:0034388">
    <property type="term" value="C:Pwp2p-containing subcomplex of 90S preribosome"/>
    <property type="evidence" value="ECO:0007669"/>
    <property type="project" value="TreeGrafter"/>
</dbReference>
<dbReference type="PROSITE" id="PS50294">
    <property type="entry name" value="WD_REPEATS_REGION"/>
    <property type="match status" value="4"/>
</dbReference>
<dbReference type="SMART" id="SM00320">
    <property type="entry name" value="WD40"/>
    <property type="match status" value="12"/>
</dbReference>
<gene>
    <name evidence="4" type="ORF">NDN08_001438</name>
</gene>
<comment type="caution">
    <text evidence="4">The sequence shown here is derived from an EMBL/GenBank/DDBJ whole genome shotgun (WGS) entry which is preliminary data.</text>
</comment>
<dbReference type="GO" id="GO:0000462">
    <property type="term" value="P:maturation of SSU-rRNA from tricistronic rRNA transcript (SSU-rRNA, 5.8S rRNA, LSU-rRNA)"/>
    <property type="evidence" value="ECO:0007669"/>
    <property type="project" value="TreeGrafter"/>
</dbReference>
<keyword evidence="1" id="KW-0853">WD repeat</keyword>
<evidence type="ECO:0000256" key="1">
    <source>
        <dbReference type="PROSITE-ProRule" id="PRU00221"/>
    </source>
</evidence>
<sequence>MGRFRYEFSNLCGSAHRGANLIFSPDGKILYSAVGGRITTFDLVAAKSKTLPFECRSDISALALSPDGKFLLVVDLEGRTILFNLLIGVTVQRFTVQNSVATGGLAFSPCGRYFAIGSGRTLELWKVPSSSLPEFAVFERLCSMTHHRDSILVINWSPDSRYVVTGSRDLTSKVFYVHSLLAGSKVDGVSRIFPLTIFGHKDHVVFATFIGKRTAHGLMTATRDGTAYCWSFRENERLAQEREKGSQEDEGNIAMENAEDSELFEEEEEEEDDDDDGDDEDDDASERNGRSTLVCADVRLSSKHNCKQGGARQMLAARVHEDLRLLVVGMSNGIFALYELPVEMTERDKDYERALFDRPRTTAPYSELVLLQSLSMSSDPITTITVNETGEWLGVGVSSLGQLIVWEWRSETHVLKQQGHLVGGTSLAFSPDGRAIVTGGEDGRVKIWAVQSGFCTVTFSEHDAAVTDVAFSKTDVVLSSSLDGTVRVYDARRYRCFRVLVGPPPRRQFASVTADSAGEIVAAGCRDSFEVVVWSLRTGRVLDVISGHTGPVSCLALHPTRGQLATGSWDATVRLSEVYSDTASEVLQHDKEILALTYRPDGKELAVATRNGEVTLWDPENSRVKGSIDAGRDSAPGRLRDQRTIAAAKGFFRSICYSGDGRFLLGGGDANVICAYTVADNREPALIHRFEISVNKSLDGVSRKISTKELTDAAIGKSAIEDLDEGADDYEMQKRILERSLPGVESEKMKRRAMAHCVRFSPTSRAWAAMTSEGLLIYSAGSKWTQSFDPTALEVDITAEAAEDAAGRSDYPLAIQIAIRYGDSKVLSDLIYRTPVEAFSSVLQSIEPQHFEKLLTLLVSRIEQRPYIGFDLEFTRALLLEFGYRGLLGDLELVSAIRALQRSVSGHWDRLSGLCESNGHKIDFILSQCVLPKDEEVNGPSEP</sequence>
<evidence type="ECO:0000313" key="5">
    <source>
        <dbReference type="Proteomes" id="UP001157974"/>
    </source>
</evidence>
<name>A0AAV8UQT3_9RHOD</name>
<accession>A0AAV8UQT3</accession>
<evidence type="ECO:0000256" key="2">
    <source>
        <dbReference type="SAM" id="MobiDB-lite"/>
    </source>
</evidence>
<dbReference type="InterPro" id="IPR027145">
    <property type="entry name" value="PWP2"/>
</dbReference>
<evidence type="ECO:0000313" key="4">
    <source>
        <dbReference type="EMBL" id="KAJ8904924.1"/>
    </source>
</evidence>
<feature type="repeat" description="WD" evidence="1">
    <location>
        <begin position="545"/>
        <end position="586"/>
    </location>
</feature>
<dbReference type="InterPro" id="IPR036322">
    <property type="entry name" value="WD40_repeat_dom_sf"/>
</dbReference>
<dbReference type="PANTHER" id="PTHR19858">
    <property type="entry name" value="WD40 REPEAT PROTEIN"/>
    <property type="match status" value="1"/>
</dbReference>
<feature type="region of interest" description="Disordered" evidence="2">
    <location>
        <begin position="239"/>
        <end position="290"/>
    </location>
</feature>
<dbReference type="PANTHER" id="PTHR19858:SF0">
    <property type="entry name" value="PERIODIC TRYPTOPHAN PROTEIN 2 HOMOLOG"/>
    <property type="match status" value="1"/>
</dbReference>
<dbReference type="GO" id="GO:0000028">
    <property type="term" value="P:ribosomal small subunit assembly"/>
    <property type="evidence" value="ECO:0007669"/>
    <property type="project" value="TreeGrafter"/>
</dbReference>
<dbReference type="GO" id="GO:0032040">
    <property type="term" value="C:small-subunit processome"/>
    <property type="evidence" value="ECO:0007669"/>
    <property type="project" value="TreeGrafter"/>
</dbReference>
<dbReference type="InterPro" id="IPR024977">
    <property type="entry name" value="Apc4-like_WD40_dom"/>
</dbReference>
<dbReference type="InterPro" id="IPR001680">
    <property type="entry name" value="WD40_rpt"/>
</dbReference>
<feature type="repeat" description="WD" evidence="1">
    <location>
        <begin position="459"/>
        <end position="499"/>
    </location>
</feature>
<protein>
    <recommendedName>
        <fullName evidence="3">Anaphase-promoting complex subunit 4-like WD40 domain-containing protein</fullName>
    </recommendedName>
</protein>
<keyword evidence="5" id="KW-1185">Reference proteome</keyword>
<dbReference type="SUPFAM" id="SSF63829">
    <property type="entry name" value="Calcium-dependent phosphotriesterase"/>
    <property type="match status" value="1"/>
</dbReference>
<dbReference type="EMBL" id="JAMWBK010000005">
    <property type="protein sequence ID" value="KAJ8904924.1"/>
    <property type="molecule type" value="Genomic_DNA"/>
</dbReference>
<dbReference type="Gene3D" id="2.130.10.10">
    <property type="entry name" value="YVTN repeat-like/Quinoprotein amine dehydrogenase"/>
    <property type="match status" value="3"/>
</dbReference>
<dbReference type="Proteomes" id="UP001157974">
    <property type="component" value="Unassembled WGS sequence"/>
</dbReference>
<dbReference type="Pfam" id="PF12894">
    <property type="entry name" value="ANAPC4_WD40"/>
    <property type="match status" value="1"/>
</dbReference>
<dbReference type="InterPro" id="IPR015943">
    <property type="entry name" value="WD40/YVTN_repeat-like_dom_sf"/>
</dbReference>
<feature type="repeat" description="WD" evidence="1">
    <location>
        <begin position="586"/>
        <end position="627"/>
    </location>
</feature>